<dbReference type="Gene3D" id="4.10.280.10">
    <property type="entry name" value="Helix-loop-helix DNA-binding domain"/>
    <property type="match status" value="1"/>
</dbReference>
<dbReference type="GO" id="GO:0046983">
    <property type="term" value="F:protein dimerization activity"/>
    <property type="evidence" value="ECO:0007669"/>
    <property type="project" value="InterPro"/>
</dbReference>
<evidence type="ECO:0000256" key="6">
    <source>
        <dbReference type="ARBA" id="ARBA00023242"/>
    </source>
</evidence>
<feature type="compositionally biased region" description="Polar residues" evidence="7">
    <location>
        <begin position="131"/>
        <end position="159"/>
    </location>
</feature>
<evidence type="ECO:0000256" key="2">
    <source>
        <dbReference type="ARBA" id="ARBA00022473"/>
    </source>
</evidence>
<dbReference type="InterPro" id="IPR036638">
    <property type="entry name" value="HLH_DNA-bd_sf"/>
</dbReference>
<dbReference type="GO" id="GO:0000785">
    <property type="term" value="C:chromatin"/>
    <property type="evidence" value="ECO:0007669"/>
    <property type="project" value="TreeGrafter"/>
</dbReference>
<dbReference type="InterPro" id="IPR011598">
    <property type="entry name" value="bHLH_dom"/>
</dbReference>
<evidence type="ECO:0000256" key="1">
    <source>
        <dbReference type="ARBA" id="ARBA00004123"/>
    </source>
</evidence>
<sequence>MFCAFPGPGSASKSLIYYYSNGKSVCSPNQEECKRDSPVYSATHKLTTTTYTNFFEGTNGSSDPWSSSSGILQASHGGMLGSSVSSQSQSGNYGNHPSHDHPNVPPHSASSSDMSKALPPMSTFHRGIGKSSFTSVTQTSPGTESSMGNQGNPVGSSATGDALGKALASIYSPDQSSSSFPSSSSTPVQSPSSLTSSALPAVNNQWPRSSGDSTLSSSYENSLHSLMEDRLDRLDDAIHVLRNHAVGGTVAGLTGDIHALLGHAHHGSATAMTTSFPAVGLAAGRGSSTVVVDGAEAAALSMISALPISTAPPTAACLTNKDESFRDKHTQSAEESDPQDIKTPTESTTRSSSIHEDEDLSPEQKAERERERRMANNARERLRVRDINGAFKELGRMCQLHLKSDKPQTKLLILHQAVAVILSLEQQVRERNLNPKTACLRRREEEKVTAGTLDSQPMHAVLHSDLHDTVNNLMGQL</sequence>
<dbReference type="SMART" id="SM00353">
    <property type="entry name" value="HLH"/>
    <property type="match status" value="1"/>
</dbReference>
<dbReference type="GO" id="GO:0000978">
    <property type="term" value="F:RNA polymerase II cis-regulatory region sequence-specific DNA binding"/>
    <property type="evidence" value="ECO:0007669"/>
    <property type="project" value="TreeGrafter"/>
</dbReference>
<dbReference type="GO" id="GO:0005634">
    <property type="term" value="C:nucleus"/>
    <property type="evidence" value="ECO:0007669"/>
    <property type="project" value="UniProtKB-SubCell"/>
</dbReference>
<evidence type="ECO:0000256" key="5">
    <source>
        <dbReference type="ARBA" id="ARBA00023163"/>
    </source>
</evidence>
<feature type="domain" description="BHLH" evidence="8">
    <location>
        <begin position="371"/>
        <end position="424"/>
    </location>
</feature>
<dbReference type="CDD" id="cd18945">
    <property type="entry name" value="bHLH_E-protein_TCF4_E2-2"/>
    <property type="match status" value="1"/>
</dbReference>
<name>A0A6J2VF36_CHACN</name>
<feature type="compositionally biased region" description="Polar residues" evidence="7">
    <location>
        <begin position="203"/>
        <end position="218"/>
    </location>
</feature>
<gene>
    <name evidence="10" type="primary">LOC115812425</name>
</gene>
<feature type="region of interest" description="Disordered" evidence="7">
    <location>
        <begin position="65"/>
        <end position="160"/>
    </location>
</feature>
<dbReference type="GO" id="GO:0000981">
    <property type="term" value="F:DNA-binding transcription factor activity, RNA polymerase II-specific"/>
    <property type="evidence" value="ECO:0007669"/>
    <property type="project" value="TreeGrafter"/>
</dbReference>
<organism evidence="9 10">
    <name type="scientific">Chanos chanos</name>
    <name type="common">Milkfish</name>
    <name type="synonym">Mugil chanos</name>
    <dbReference type="NCBI Taxonomy" id="29144"/>
    <lineage>
        <taxon>Eukaryota</taxon>
        <taxon>Metazoa</taxon>
        <taxon>Chordata</taxon>
        <taxon>Craniata</taxon>
        <taxon>Vertebrata</taxon>
        <taxon>Euteleostomi</taxon>
        <taxon>Actinopterygii</taxon>
        <taxon>Neopterygii</taxon>
        <taxon>Teleostei</taxon>
        <taxon>Ostariophysi</taxon>
        <taxon>Gonorynchiformes</taxon>
        <taxon>Chanidae</taxon>
        <taxon>Chanos</taxon>
    </lineage>
</organism>
<feature type="compositionally biased region" description="Polar residues" evidence="7">
    <location>
        <begin position="342"/>
        <end position="352"/>
    </location>
</feature>
<dbReference type="SUPFAM" id="SSF47459">
    <property type="entry name" value="HLH, helix-loop-helix DNA-binding domain"/>
    <property type="match status" value="1"/>
</dbReference>
<dbReference type="RefSeq" id="XP_030630764.1">
    <property type="nucleotide sequence ID" value="XM_030774904.1"/>
</dbReference>
<keyword evidence="4" id="KW-0238">DNA-binding</keyword>
<evidence type="ECO:0000256" key="3">
    <source>
        <dbReference type="ARBA" id="ARBA00023015"/>
    </source>
</evidence>
<keyword evidence="9" id="KW-1185">Reference proteome</keyword>
<keyword evidence="6" id="KW-0539">Nucleus</keyword>
<feature type="region of interest" description="Disordered" evidence="7">
    <location>
        <begin position="325"/>
        <end position="377"/>
    </location>
</feature>
<feature type="region of interest" description="Disordered" evidence="7">
    <location>
        <begin position="172"/>
        <end position="218"/>
    </location>
</feature>
<accession>A0A6J2VF36</accession>
<dbReference type="InParanoid" id="A0A6J2VF36"/>
<feature type="compositionally biased region" description="Basic and acidic residues" evidence="7">
    <location>
        <begin position="362"/>
        <end position="377"/>
    </location>
</feature>
<dbReference type="PROSITE" id="PS50888">
    <property type="entry name" value="BHLH"/>
    <property type="match status" value="1"/>
</dbReference>
<feature type="compositionally biased region" description="Low complexity" evidence="7">
    <location>
        <begin position="172"/>
        <end position="202"/>
    </location>
</feature>
<evidence type="ECO:0000256" key="7">
    <source>
        <dbReference type="SAM" id="MobiDB-lite"/>
    </source>
</evidence>
<dbReference type="Proteomes" id="UP000504632">
    <property type="component" value="Chromosome 5"/>
</dbReference>
<evidence type="ECO:0000313" key="9">
    <source>
        <dbReference type="Proteomes" id="UP000504632"/>
    </source>
</evidence>
<proteinExistence type="predicted"/>
<dbReference type="PANTHER" id="PTHR11793:SF11">
    <property type="entry name" value="TRANSCRIPTION FACTOR 12"/>
    <property type="match status" value="1"/>
</dbReference>
<dbReference type="OrthoDB" id="10034090at2759"/>
<dbReference type="PANTHER" id="PTHR11793">
    <property type="entry name" value="BASIC HELIX-LOOP-HELIX TRANSCRIPTION FACTOR"/>
    <property type="match status" value="1"/>
</dbReference>
<keyword evidence="3" id="KW-0805">Transcription regulation</keyword>
<dbReference type="GeneID" id="115812425"/>
<comment type="subcellular location">
    <subcellularLocation>
        <location evidence="1">Nucleus</location>
    </subcellularLocation>
</comment>
<dbReference type="FunFam" id="4.10.280.10:FF:000001">
    <property type="entry name" value="Putative transcription factor 12"/>
    <property type="match status" value="1"/>
</dbReference>
<protein>
    <submittedName>
        <fullName evidence="10">Transcription factor 12-like</fullName>
    </submittedName>
</protein>
<evidence type="ECO:0000313" key="10">
    <source>
        <dbReference type="RefSeq" id="XP_030630764.1"/>
    </source>
</evidence>
<keyword evidence="5" id="KW-0804">Transcription</keyword>
<evidence type="ECO:0000256" key="4">
    <source>
        <dbReference type="ARBA" id="ARBA00023125"/>
    </source>
</evidence>
<keyword evidence="2" id="KW-0217">Developmental protein</keyword>
<dbReference type="InterPro" id="IPR051098">
    <property type="entry name" value="NeuroDiff_E-box_TFs"/>
</dbReference>
<reference evidence="10" key="1">
    <citation type="submission" date="2025-08" db="UniProtKB">
        <authorList>
            <consortium name="RefSeq"/>
        </authorList>
    </citation>
    <scope>IDENTIFICATION</scope>
</reference>
<dbReference type="AlphaFoldDB" id="A0A6J2VF36"/>
<evidence type="ECO:0000259" key="8">
    <source>
        <dbReference type="PROSITE" id="PS50888"/>
    </source>
</evidence>
<dbReference type="Pfam" id="PF00010">
    <property type="entry name" value="HLH"/>
    <property type="match status" value="1"/>
</dbReference>
<dbReference type="GO" id="GO:0005667">
    <property type="term" value="C:transcription regulator complex"/>
    <property type="evidence" value="ECO:0007669"/>
    <property type="project" value="TreeGrafter"/>
</dbReference>